<organism evidence="3 4">
    <name type="scientific">Corynebacterium nuruki</name>
    <dbReference type="NCBI Taxonomy" id="1032851"/>
    <lineage>
        <taxon>Bacteria</taxon>
        <taxon>Bacillati</taxon>
        <taxon>Actinomycetota</taxon>
        <taxon>Actinomycetes</taxon>
        <taxon>Mycobacteriales</taxon>
        <taxon>Corynebacteriaceae</taxon>
        <taxon>Corynebacterium</taxon>
    </lineage>
</organism>
<evidence type="ECO:0000256" key="1">
    <source>
        <dbReference type="SAM" id="MobiDB-lite"/>
    </source>
</evidence>
<dbReference type="Pfam" id="PF00425">
    <property type="entry name" value="Chorismate_bind"/>
    <property type="match status" value="1"/>
</dbReference>
<reference evidence="3 4" key="1">
    <citation type="journal article" date="2018" name="Nat. Biotechnol.">
        <title>A standardized bacterial taxonomy based on genome phylogeny substantially revises the tree of life.</title>
        <authorList>
            <person name="Parks D.H."/>
            <person name="Chuvochina M."/>
            <person name="Waite D.W."/>
            <person name="Rinke C."/>
            <person name="Skarshewski A."/>
            <person name="Chaumeil P.A."/>
            <person name="Hugenholtz P."/>
        </authorList>
    </citation>
    <scope>NUCLEOTIDE SEQUENCE [LARGE SCALE GENOMIC DNA]</scope>
    <source>
        <strain evidence="3">UBA11247</strain>
    </source>
</reference>
<gene>
    <name evidence="3" type="ORF">DIW82_01085</name>
</gene>
<evidence type="ECO:0000259" key="2">
    <source>
        <dbReference type="Pfam" id="PF00425"/>
    </source>
</evidence>
<name>A0A3D4SW01_9CORY</name>
<comment type="caution">
    <text evidence="3">The sequence shown here is derived from an EMBL/GenBank/DDBJ whole genome shotgun (WGS) entry which is preliminary data.</text>
</comment>
<sequence>MSYDDRPATAPDFLLSRPSGSIRTQGMKASYPDPFEAATALRNGEVRLVVGAVPFDTANRAALMAPESVIRDEGPLEPPAHYRGQDAADLMEVVGVSPLTTPEEHQATVESAIATMQNTVLDKVVLARAVDVEYADEVDPLLIAARMIDLSAHREGFAVDLGATGRSDDRDTMFVGSSPEMLVRRRGRTVEALPLAGSAARQSDLEKDMATGRALQDSVKDLSEHRWVTDHYRRILSAVCDELSVPDSPELVQTNEMWHLATHITGTLTVGADGTAPSALDLALMLHPTPAVGGTPTDAALGIIEEVEEPRDFYAGFVGWCDSDGDGEYMVSIRCAEVAGTIARCWAGGGIIASSSAAAETTETTAKLQTALRALNVPLAMRTV</sequence>
<evidence type="ECO:0000313" key="4">
    <source>
        <dbReference type="Proteomes" id="UP000261739"/>
    </source>
</evidence>
<protein>
    <submittedName>
        <fullName evidence="3">Isochorismate synthase</fullName>
    </submittedName>
</protein>
<feature type="domain" description="Chorismate-utilising enzyme C-terminal" evidence="2">
    <location>
        <begin position="103"/>
        <end position="367"/>
    </location>
</feature>
<dbReference type="PANTHER" id="PTHR42839">
    <property type="entry name" value="ISOCHORISMATE SYNTHASE ENTC"/>
    <property type="match status" value="1"/>
</dbReference>
<proteinExistence type="predicted"/>
<dbReference type="PANTHER" id="PTHR42839:SF2">
    <property type="entry name" value="ISOCHORISMATE SYNTHASE ENTC"/>
    <property type="match status" value="1"/>
</dbReference>
<dbReference type="EMBL" id="DQID01000026">
    <property type="protein sequence ID" value="HCT13412.1"/>
    <property type="molecule type" value="Genomic_DNA"/>
</dbReference>
<feature type="region of interest" description="Disordered" evidence="1">
    <location>
        <begin position="1"/>
        <end position="27"/>
    </location>
</feature>
<dbReference type="SUPFAM" id="SSF56322">
    <property type="entry name" value="ADC synthase"/>
    <property type="match status" value="1"/>
</dbReference>
<evidence type="ECO:0000313" key="3">
    <source>
        <dbReference type="EMBL" id="HCT13412.1"/>
    </source>
</evidence>
<dbReference type="Proteomes" id="UP000261739">
    <property type="component" value="Unassembled WGS sequence"/>
</dbReference>
<dbReference type="InterPro" id="IPR015890">
    <property type="entry name" value="Chorismate_C"/>
</dbReference>
<dbReference type="STRING" id="863239.GCA_000213935_02355"/>
<dbReference type="Gene3D" id="3.60.120.10">
    <property type="entry name" value="Anthranilate synthase"/>
    <property type="match status" value="1"/>
</dbReference>
<accession>A0A3D4SW01</accession>
<dbReference type="InterPro" id="IPR005801">
    <property type="entry name" value="ADC_synthase"/>
</dbReference>
<dbReference type="RefSeq" id="WP_029448957.1">
    <property type="nucleotide sequence ID" value="NZ_DAITTW010000078.1"/>
</dbReference>
<dbReference type="AlphaFoldDB" id="A0A3D4SW01"/>